<evidence type="ECO:0000313" key="2">
    <source>
        <dbReference type="Proteomes" id="UP000033618"/>
    </source>
</evidence>
<dbReference type="AlphaFoldDB" id="A0A0F5JYS4"/>
<dbReference type="EMBL" id="LAQU01000020">
    <property type="protein sequence ID" value="KKB62462.1"/>
    <property type="molecule type" value="Genomic_DNA"/>
</dbReference>
<comment type="caution">
    <text evidence="1">The sequence shown here is derived from an EMBL/GenBank/DDBJ whole genome shotgun (WGS) entry which is preliminary data.</text>
</comment>
<sequence>MPWCAPMTVEEFHRRRTELLDLIEEIAGLEGWVDNDLYEVLRQAIDGPVSDLMPNLHYFREHVVQSRNRANSLDRSHRRI</sequence>
<name>A0A0F5JYS4_9BURK</name>
<reference evidence="1 2" key="1">
    <citation type="submission" date="2015-03" db="EMBL/GenBank/DDBJ databases">
        <title>Draft Genome Sequence of Burkholderia andropogonis type strain ICMP2807, isolated from Sorghum bicolor.</title>
        <authorList>
            <person name="Lopes-Santos L."/>
            <person name="Castro D.B."/>
            <person name="Ottoboni L.M."/>
            <person name="Park D."/>
            <person name="Weirc B.S."/>
            <person name="Destefano S.A."/>
        </authorList>
    </citation>
    <scope>NUCLEOTIDE SEQUENCE [LARGE SCALE GENOMIC DNA]</scope>
    <source>
        <strain evidence="1 2">ICMP2807</strain>
    </source>
</reference>
<gene>
    <name evidence="1" type="ORF">WM40_17310</name>
</gene>
<keyword evidence="2" id="KW-1185">Reference proteome</keyword>
<organism evidence="1 2">
    <name type="scientific">Robbsia andropogonis</name>
    <dbReference type="NCBI Taxonomy" id="28092"/>
    <lineage>
        <taxon>Bacteria</taxon>
        <taxon>Pseudomonadati</taxon>
        <taxon>Pseudomonadota</taxon>
        <taxon>Betaproteobacteria</taxon>
        <taxon>Burkholderiales</taxon>
        <taxon>Burkholderiaceae</taxon>
        <taxon>Robbsia</taxon>
    </lineage>
</organism>
<evidence type="ECO:0000313" key="1">
    <source>
        <dbReference type="EMBL" id="KKB62462.1"/>
    </source>
</evidence>
<proteinExistence type="predicted"/>
<dbReference type="Proteomes" id="UP000033618">
    <property type="component" value="Unassembled WGS sequence"/>
</dbReference>
<protein>
    <submittedName>
        <fullName evidence="1">Uncharacterized protein</fullName>
    </submittedName>
</protein>
<dbReference type="PATRIC" id="fig|28092.6.peg.4074"/>
<accession>A0A0F5JYS4</accession>